<sequence length="412" mass="49659">MKTLSLELVKTKIELFYLSCFLVLIFLINIFYEYAKYKDITYDEVYSSEAVIVNIYKKENIVKFNTGKFIFYSKINSLENLKKFDRVRVLFISKYISFYSYLKGFYTKVLDLELLEKQKSIKANLILKIQQQHQDKAISELFLALFLAIPASIELKEFFANFSISHLIAISGFHLAILSFIIYSFSFFFYNFYHQKYFNYRNKKYDILLFTSFIIFLYLLLTDIVASLLRSYIMFIIGIFLLRNNIKLLSFNSLLLTVFLILAFFPKYLFSLSLWFSISAVFYIFLFIKYFKDLNKVFSFFFFNLWIFLVFNPIVHLFFYQTSLIQFYSILLTMIFTIFYPLELFLHFIGLGNLLDEYIKSFLELKFIFYEVKTPFWFFLLYCVISLCSSFKKQFFWILNILMVGFNLYLYI</sequence>
<feature type="transmembrane region" description="Helical" evidence="1">
    <location>
        <begin position="167"/>
        <end position="193"/>
    </location>
</feature>
<evidence type="ECO:0000259" key="2">
    <source>
        <dbReference type="Pfam" id="PF03772"/>
    </source>
</evidence>
<feature type="transmembrane region" description="Helical" evidence="1">
    <location>
        <begin position="205"/>
        <end position="221"/>
    </location>
</feature>
<name>A0AAX2AE10_9BACT</name>
<keyword evidence="1" id="KW-0472">Membrane</keyword>
<gene>
    <name evidence="3" type="ORF">CP985_09640</name>
</gene>
<dbReference type="AlphaFoldDB" id="A0AAX2AE10"/>
<keyword evidence="1" id="KW-0812">Transmembrane</keyword>
<feature type="transmembrane region" description="Helical" evidence="1">
    <location>
        <begin position="15"/>
        <end position="32"/>
    </location>
</feature>
<dbReference type="KEGG" id="amyt:AMYT_1630"/>
<keyword evidence="4" id="KW-1185">Reference proteome</keyword>
<dbReference type="Proteomes" id="UP000290092">
    <property type="component" value="Unassembled WGS sequence"/>
</dbReference>
<organism evidence="3 4">
    <name type="scientific">Malaciobacter mytili LMG 24559</name>
    <dbReference type="NCBI Taxonomy" id="1032238"/>
    <lineage>
        <taxon>Bacteria</taxon>
        <taxon>Pseudomonadati</taxon>
        <taxon>Campylobacterota</taxon>
        <taxon>Epsilonproteobacteria</taxon>
        <taxon>Campylobacterales</taxon>
        <taxon>Arcobacteraceae</taxon>
        <taxon>Malaciobacter</taxon>
    </lineage>
</organism>
<feature type="transmembrane region" description="Helical" evidence="1">
    <location>
        <begin position="249"/>
        <end position="266"/>
    </location>
</feature>
<evidence type="ECO:0000256" key="1">
    <source>
        <dbReference type="SAM" id="Phobius"/>
    </source>
</evidence>
<feature type="transmembrane region" description="Helical" evidence="1">
    <location>
        <begin position="394"/>
        <end position="411"/>
    </location>
</feature>
<dbReference type="EMBL" id="NXID01000033">
    <property type="protein sequence ID" value="RXK15227.1"/>
    <property type="molecule type" value="Genomic_DNA"/>
</dbReference>
<dbReference type="Pfam" id="PF03772">
    <property type="entry name" value="Competence"/>
    <property type="match status" value="1"/>
</dbReference>
<keyword evidence="1" id="KW-1133">Transmembrane helix</keyword>
<evidence type="ECO:0000313" key="3">
    <source>
        <dbReference type="EMBL" id="RXK15227.1"/>
    </source>
</evidence>
<dbReference type="InterPro" id="IPR004477">
    <property type="entry name" value="ComEC_N"/>
</dbReference>
<evidence type="ECO:0000313" key="4">
    <source>
        <dbReference type="Proteomes" id="UP000290092"/>
    </source>
</evidence>
<protein>
    <submittedName>
        <fullName evidence="3">Competence protein</fullName>
    </submittedName>
</protein>
<comment type="caution">
    <text evidence="3">The sequence shown here is derived from an EMBL/GenBank/DDBJ whole genome shotgun (WGS) entry which is preliminary data.</text>
</comment>
<feature type="transmembrane region" description="Helical" evidence="1">
    <location>
        <begin position="325"/>
        <end position="346"/>
    </location>
</feature>
<dbReference type="RefSeq" id="WP_114842052.1">
    <property type="nucleotide sequence ID" value="NZ_CP031219.1"/>
</dbReference>
<feature type="domain" description="ComEC/Rec2-related protein" evidence="2">
    <location>
        <begin position="154"/>
        <end position="351"/>
    </location>
</feature>
<feature type="transmembrane region" description="Helical" evidence="1">
    <location>
        <begin position="298"/>
        <end position="319"/>
    </location>
</feature>
<reference evidence="3 4" key="1">
    <citation type="submission" date="2017-09" db="EMBL/GenBank/DDBJ databases">
        <title>Genomics of the genus Arcobacter.</title>
        <authorList>
            <person name="Perez-Cataluna A."/>
            <person name="Figueras M.J."/>
            <person name="Salas-Masso N."/>
        </authorList>
    </citation>
    <scope>NUCLEOTIDE SEQUENCE [LARGE SCALE GENOMIC DNA]</scope>
    <source>
        <strain evidence="3 4">CECT 7386</strain>
    </source>
</reference>
<proteinExistence type="predicted"/>
<accession>A0AAX2AE10</accession>
<feature type="transmembrane region" description="Helical" evidence="1">
    <location>
        <begin position="272"/>
        <end position="291"/>
    </location>
</feature>
<feature type="transmembrane region" description="Helical" evidence="1">
    <location>
        <begin position="367"/>
        <end position="388"/>
    </location>
</feature>
<dbReference type="NCBIfam" id="TIGR00360">
    <property type="entry name" value="ComEC_N-term"/>
    <property type="match status" value="1"/>
</dbReference>